<sequence length="574" mass="61711">MRKLYTLLFALLISGFCFGQELLLNGDFEAWTDASTPTDWTKIESTAQESTEIHGGTFSAKHTGGTSDLGQTITGITPGTSYTISLWYKVDAGFGDGTDARIWSYWKNGASNISDNASELRGPNNAYFDNNGNVWTQYSVTLTAPATADSFYFEVRTYGTAVVYWDDFSFFQEAVSSPALGITSPSDGENVPGPDVDIELSVQNFDVANGTGDGHIHYTVDGGSTVMKYDTTPINLTGLSTGSHTVNIELVDNSHAPLSTPVTASVTFTVVETQTLPLTESFDYTATEALAAQDAWTNYFSGDDVLVVADNLSYSTLNGNGNAISFNGSGADPVIDYTPTSSGTIYASFMLKVTSFDAAAVDGYFAVLRTDGGSYESRLWISPTSATTYRIGISNGGTLTQVNSPTTDYAIDDVIFIVFNYDIDNDTVNAWVNPTLGASEPSAEISEPSGSSGNTFTQFMIRQDSATETPGIVMDELRIGTTWSSVTPATLSSGETLLTNEFKIYPNPTNKGYVNISSRSNSRMEVSVYDILGKQVVNEKAVDKTLDVSNLNAGVYIIKVSQDEALITKKLVIQ</sequence>
<protein>
    <submittedName>
        <fullName evidence="6">T9SS type A sorting domain-containing protein</fullName>
    </submittedName>
</protein>
<evidence type="ECO:0000259" key="4">
    <source>
        <dbReference type="Pfam" id="PF02018"/>
    </source>
</evidence>
<dbReference type="Pfam" id="PF18962">
    <property type="entry name" value="Por_Secre_tail"/>
    <property type="match status" value="1"/>
</dbReference>
<proteinExistence type="predicted"/>
<dbReference type="RefSeq" id="WP_388015203.1">
    <property type="nucleotide sequence ID" value="NZ_JBHUDT010000002.1"/>
</dbReference>
<accession>A0ABW5JNY8</accession>
<feature type="chain" id="PRO_5045812132" evidence="3">
    <location>
        <begin position="20"/>
        <end position="574"/>
    </location>
</feature>
<evidence type="ECO:0000256" key="3">
    <source>
        <dbReference type="SAM" id="SignalP"/>
    </source>
</evidence>
<feature type="domain" description="Secretion system C-terminal sorting" evidence="5">
    <location>
        <begin position="504"/>
        <end position="573"/>
    </location>
</feature>
<dbReference type="Pfam" id="PF02018">
    <property type="entry name" value="CBM_4_9"/>
    <property type="match status" value="1"/>
</dbReference>
<evidence type="ECO:0000256" key="2">
    <source>
        <dbReference type="ARBA" id="ARBA00022801"/>
    </source>
</evidence>
<dbReference type="SUPFAM" id="SSF49785">
    <property type="entry name" value="Galactose-binding domain-like"/>
    <property type="match status" value="1"/>
</dbReference>
<dbReference type="EMBL" id="JBHULK010000002">
    <property type="protein sequence ID" value="MFD2534501.1"/>
    <property type="molecule type" value="Genomic_DNA"/>
</dbReference>
<gene>
    <name evidence="6" type="ORF">ACFSQS_05235</name>
</gene>
<dbReference type="InterPro" id="IPR008979">
    <property type="entry name" value="Galactose-bd-like_sf"/>
</dbReference>
<feature type="signal peptide" evidence="3">
    <location>
        <begin position="1"/>
        <end position="19"/>
    </location>
</feature>
<comment type="caution">
    <text evidence="6">The sequence shown here is derived from an EMBL/GenBank/DDBJ whole genome shotgun (WGS) entry which is preliminary data.</text>
</comment>
<keyword evidence="1 3" id="KW-0732">Signal</keyword>
<evidence type="ECO:0000256" key="1">
    <source>
        <dbReference type="ARBA" id="ARBA00022729"/>
    </source>
</evidence>
<evidence type="ECO:0000313" key="7">
    <source>
        <dbReference type="Proteomes" id="UP001597441"/>
    </source>
</evidence>
<keyword evidence="7" id="KW-1185">Reference proteome</keyword>
<name>A0ABW5JNY8_9FLAO</name>
<dbReference type="Gene3D" id="2.60.120.260">
    <property type="entry name" value="Galactose-binding domain-like"/>
    <property type="match status" value="1"/>
</dbReference>
<keyword evidence="2" id="KW-0378">Hydrolase</keyword>
<dbReference type="InterPro" id="IPR026444">
    <property type="entry name" value="Secre_tail"/>
</dbReference>
<organism evidence="6 7">
    <name type="scientific">Gelatiniphilus marinus</name>
    <dbReference type="NCBI Taxonomy" id="1759464"/>
    <lineage>
        <taxon>Bacteria</taxon>
        <taxon>Pseudomonadati</taxon>
        <taxon>Bacteroidota</taxon>
        <taxon>Flavobacteriia</taxon>
        <taxon>Flavobacteriales</taxon>
        <taxon>Flavobacteriaceae</taxon>
        <taxon>Gelatiniphilus</taxon>
    </lineage>
</organism>
<feature type="domain" description="CBM-cenC" evidence="4">
    <location>
        <begin position="21"/>
        <end position="157"/>
    </location>
</feature>
<evidence type="ECO:0000313" key="6">
    <source>
        <dbReference type="EMBL" id="MFD2534501.1"/>
    </source>
</evidence>
<dbReference type="NCBIfam" id="TIGR04183">
    <property type="entry name" value="Por_Secre_tail"/>
    <property type="match status" value="1"/>
</dbReference>
<dbReference type="Proteomes" id="UP001597441">
    <property type="component" value="Unassembled WGS sequence"/>
</dbReference>
<evidence type="ECO:0000259" key="5">
    <source>
        <dbReference type="Pfam" id="PF18962"/>
    </source>
</evidence>
<dbReference type="InterPro" id="IPR003305">
    <property type="entry name" value="CenC_carb-bd"/>
</dbReference>
<reference evidence="7" key="1">
    <citation type="journal article" date="2019" name="Int. J. Syst. Evol. Microbiol.">
        <title>The Global Catalogue of Microorganisms (GCM) 10K type strain sequencing project: providing services to taxonomists for standard genome sequencing and annotation.</title>
        <authorList>
            <consortium name="The Broad Institute Genomics Platform"/>
            <consortium name="The Broad Institute Genome Sequencing Center for Infectious Disease"/>
            <person name="Wu L."/>
            <person name="Ma J."/>
        </authorList>
    </citation>
    <scope>NUCLEOTIDE SEQUENCE [LARGE SCALE GENOMIC DNA]</scope>
    <source>
        <strain evidence="7">KCTC 42903</strain>
    </source>
</reference>